<gene>
    <name evidence="8" type="ORF">H1164_15150</name>
</gene>
<organism evidence="8 9">
    <name type="scientific">Thermoactinomyces daqus</name>
    <dbReference type="NCBI Taxonomy" id="1329516"/>
    <lineage>
        <taxon>Bacteria</taxon>
        <taxon>Bacillati</taxon>
        <taxon>Bacillota</taxon>
        <taxon>Bacilli</taxon>
        <taxon>Bacillales</taxon>
        <taxon>Thermoactinomycetaceae</taxon>
        <taxon>Thermoactinomyces</taxon>
    </lineage>
</organism>
<evidence type="ECO:0000256" key="3">
    <source>
        <dbReference type="ARBA" id="ARBA00022692"/>
    </source>
</evidence>
<dbReference type="PANTHER" id="PTHR33545">
    <property type="entry name" value="UPF0750 MEMBRANE PROTEIN YITT-RELATED"/>
    <property type="match status" value="1"/>
</dbReference>
<evidence type="ECO:0000256" key="1">
    <source>
        <dbReference type="ARBA" id="ARBA00004651"/>
    </source>
</evidence>
<proteinExistence type="predicted"/>
<accession>A0A7W2AJT5</accession>
<feature type="transmembrane region" description="Helical" evidence="6">
    <location>
        <begin position="70"/>
        <end position="90"/>
    </location>
</feature>
<comment type="subcellular location">
    <subcellularLocation>
        <location evidence="1">Cell membrane</location>
        <topology evidence="1">Multi-pass membrane protein</topology>
    </subcellularLocation>
</comment>
<feature type="transmembrane region" description="Helical" evidence="6">
    <location>
        <begin position="184"/>
        <end position="204"/>
    </location>
</feature>
<feature type="domain" description="DUF2179" evidence="7">
    <location>
        <begin position="231"/>
        <end position="285"/>
    </location>
</feature>
<comment type="caution">
    <text evidence="8">The sequence shown here is derived from an EMBL/GenBank/DDBJ whole genome shotgun (WGS) entry which is preliminary data.</text>
</comment>
<keyword evidence="3 6" id="KW-0812">Transmembrane</keyword>
<dbReference type="InterPro" id="IPR019264">
    <property type="entry name" value="DUF2179"/>
</dbReference>
<protein>
    <submittedName>
        <fullName evidence="8">YitT family protein</fullName>
    </submittedName>
</protein>
<feature type="transmembrane region" description="Helical" evidence="6">
    <location>
        <begin position="16"/>
        <end position="39"/>
    </location>
</feature>
<dbReference type="PANTHER" id="PTHR33545:SF9">
    <property type="entry name" value="UPF0750 MEMBRANE PROTEIN YITE"/>
    <property type="match status" value="1"/>
</dbReference>
<feature type="transmembrane region" description="Helical" evidence="6">
    <location>
        <begin position="45"/>
        <end position="63"/>
    </location>
</feature>
<dbReference type="Gene3D" id="3.30.70.120">
    <property type="match status" value="1"/>
</dbReference>
<dbReference type="Proteomes" id="UP000530514">
    <property type="component" value="Unassembled WGS sequence"/>
</dbReference>
<dbReference type="GO" id="GO:0005886">
    <property type="term" value="C:plasma membrane"/>
    <property type="evidence" value="ECO:0007669"/>
    <property type="project" value="UniProtKB-SubCell"/>
</dbReference>
<evidence type="ECO:0000259" key="7">
    <source>
        <dbReference type="Pfam" id="PF10035"/>
    </source>
</evidence>
<keyword evidence="4 6" id="KW-1133">Transmembrane helix</keyword>
<evidence type="ECO:0000313" key="8">
    <source>
        <dbReference type="EMBL" id="MBA4544198.1"/>
    </source>
</evidence>
<keyword evidence="2" id="KW-1003">Cell membrane</keyword>
<evidence type="ECO:0000256" key="6">
    <source>
        <dbReference type="SAM" id="Phobius"/>
    </source>
</evidence>
<evidence type="ECO:0000256" key="4">
    <source>
        <dbReference type="ARBA" id="ARBA00022989"/>
    </source>
</evidence>
<evidence type="ECO:0000313" key="9">
    <source>
        <dbReference type="Proteomes" id="UP000530514"/>
    </source>
</evidence>
<dbReference type="Pfam" id="PF10035">
    <property type="entry name" value="DUF2179"/>
    <property type="match status" value="1"/>
</dbReference>
<evidence type="ECO:0000256" key="2">
    <source>
        <dbReference type="ARBA" id="ARBA00022475"/>
    </source>
</evidence>
<dbReference type="AlphaFoldDB" id="A0A7W2AJT5"/>
<dbReference type="EMBL" id="JACEIP010000031">
    <property type="protein sequence ID" value="MBA4544198.1"/>
    <property type="molecule type" value="Genomic_DNA"/>
</dbReference>
<dbReference type="RefSeq" id="WP_052154322.1">
    <property type="nucleotide sequence ID" value="NZ_JACEIP010000031.1"/>
</dbReference>
<evidence type="ECO:0000256" key="5">
    <source>
        <dbReference type="ARBA" id="ARBA00023136"/>
    </source>
</evidence>
<name>A0A7W2AJT5_9BACL</name>
<feature type="transmembrane region" description="Helical" evidence="6">
    <location>
        <begin position="117"/>
        <end position="135"/>
    </location>
</feature>
<dbReference type="PIRSF" id="PIRSF006483">
    <property type="entry name" value="Membrane_protein_YitT"/>
    <property type="match status" value="1"/>
</dbReference>
<dbReference type="InterPro" id="IPR003740">
    <property type="entry name" value="YitT"/>
</dbReference>
<dbReference type="InterPro" id="IPR015867">
    <property type="entry name" value="N-reg_PII/ATP_PRibTrfase_C"/>
</dbReference>
<dbReference type="CDD" id="cd16380">
    <property type="entry name" value="YitT_C"/>
    <property type="match status" value="1"/>
</dbReference>
<dbReference type="InterPro" id="IPR051461">
    <property type="entry name" value="UPF0750_membrane"/>
</dbReference>
<keyword evidence="9" id="KW-1185">Reference proteome</keyword>
<reference evidence="8 9" key="1">
    <citation type="submission" date="2020-07" db="EMBL/GenBank/DDBJ databases">
        <authorList>
            <person name="Feng H."/>
        </authorList>
    </citation>
    <scope>NUCLEOTIDE SEQUENCE [LARGE SCALE GENOMIC DNA]</scope>
    <source>
        <strain evidence="9">s-11</strain>
    </source>
</reference>
<feature type="transmembrane region" description="Helical" evidence="6">
    <location>
        <begin position="156"/>
        <end position="178"/>
    </location>
</feature>
<keyword evidence="5 6" id="KW-0472">Membrane</keyword>
<sequence length="290" mass="31276">MGAAVYRRIMSLPPRIILLLEYIEILVGTAIVAVAFNLFLLPNQIAAGGVSGLSTILYGVFGWKPSYVQWAVNIPLFFLGMLLLGKQFSLKTLVGTSFLPLVVYLTEGIKPVTMNPLLAALFGGIMVGLGLGIVFRGKGSTGGTALIGQMLHKFTGISLGVCMMFIDGMIVLSSALVFSLERALYAIISIYLTGKVIDVVQLGFSNYAKMAFIISEKEEEIKNVILHKINRGVTRLSGTGGYTNDKRPVLMCVLDQSELSQLKQIVEEVDPSAFVIVSNSIEVLGKGLHA</sequence>
<dbReference type="Pfam" id="PF02588">
    <property type="entry name" value="YitT_membrane"/>
    <property type="match status" value="1"/>
</dbReference>